<keyword evidence="2" id="KW-1185">Reference proteome</keyword>
<dbReference type="RefSeq" id="WP_058304822.1">
    <property type="nucleotide sequence ID" value="NZ_CABKVG010000005.1"/>
</dbReference>
<protein>
    <submittedName>
        <fullName evidence="1">Uncharacterized protein</fullName>
    </submittedName>
</protein>
<name>A0ABY4E5A4_9NEIS</name>
<sequence>MDFKLDNGQTQTFDFTKRGALPADNGVYKVEGLGLMLYQNPLKKQVYFAWDVMVNTKALTPNKITVSQVLNNGQVQTLLIDARPQLENGDKWRHLVNGGKVNIQAQRWHAVSTGRPVSQAAWLSDVTQDSMFVFKIEVEDVDHKQHVLYQPMVVSADSKAEYAKVIAAAQ</sequence>
<reference evidence="1 2" key="1">
    <citation type="journal article" date="2022" name="Res Sq">
        <title>Evolution of multicellular longitudinally dividing oral cavity symbionts (Neisseriaceae).</title>
        <authorList>
            <person name="Nyongesa S."/>
            <person name="Weber P."/>
            <person name="Bernet E."/>
            <person name="Pullido F."/>
            <person name="Nieckarz M."/>
            <person name="Delaby M."/>
            <person name="Nieves C."/>
            <person name="Viehboeck T."/>
            <person name="Krause N."/>
            <person name="Rivera-Millot A."/>
            <person name="Nakamura A."/>
            <person name="Vischer N."/>
            <person name="VanNieuwenhze M."/>
            <person name="Brun Y."/>
            <person name="Cava F."/>
            <person name="Bulgheresi S."/>
            <person name="Veyrier F."/>
        </authorList>
    </citation>
    <scope>NUCLEOTIDE SEQUENCE [LARGE SCALE GENOMIC DNA]</scope>
    <source>
        <strain evidence="1 2">SN4</strain>
    </source>
</reference>
<evidence type="ECO:0000313" key="2">
    <source>
        <dbReference type="Proteomes" id="UP000832011"/>
    </source>
</evidence>
<dbReference type="EMBL" id="CP091511">
    <property type="protein sequence ID" value="UOO90493.1"/>
    <property type="molecule type" value="Genomic_DNA"/>
</dbReference>
<dbReference type="Proteomes" id="UP000832011">
    <property type="component" value="Chromosome"/>
</dbReference>
<proteinExistence type="predicted"/>
<gene>
    <name evidence="1" type="ORF">LVJ82_05840</name>
</gene>
<evidence type="ECO:0000313" key="1">
    <source>
        <dbReference type="EMBL" id="UOO90493.1"/>
    </source>
</evidence>
<organism evidence="1 2">
    <name type="scientific">Vitreoscilla massiliensis</name>
    <dbReference type="NCBI Taxonomy" id="1689272"/>
    <lineage>
        <taxon>Bacteria</taxon>
        <taxon>Pseudomonadati</taxon>
        <taxon>Pseudomonadota</taxon>
        <taxon>Betaproteobacteria</taxon>
        <taxon>Neisseriales</taxon>
        <taxon>Neisseriaceae</taxon>
        <taxon>Vitreoscilla</taxon>
    </lineage>
</organism>
<accession>A0ABY4E5A4</accession>